<sequence>LEEKIFDDNLEPKVMPVLHNCGKRVTGGSQDHYGSSYGQPHPISNYSN</sequence>
<organism evidence="2 3">
    <name type="scientific">Gigaspora margarita</name>
    <dbReference type="NCBI Taxonomy" id="4874"/>
    <lineage>
        <taxon>Eukaryota</taxon>
        <taxon>Fungi</taxon>
        <taxon>Fungi incertae sedis</taxon>
        <taxon>Mucoromycota</taxon>
        <taxon>Glomeromycotina</taxon>
        <taxon>Glomeromycetes</taxon>
        <taxon>Diversisporales</taxon>
        <taxon>Gigasporaceae</taxon>
        <taxon>Gigaspora</taxon>
    </lineage>
</organism>
<gene>
    <name evidence="2" type="ORF">GMARGA_LOCUS34565</name>
</gene>
<proteinExistence type="predicted"/>
<dbReference type="Proteomes" id="UP000789901">
    <property type="component" value="Unassembled WGS sequence"/>
</dbReference>
<feature type="compositionally biased region" description="Polar residues" evidence="1">
    <location>
        <begin position="27"/>
        <end position="48"/>
    </location>
</feature>
<protein>
    <submittedName>
        <fullName evidence="2">18684_t:CDS:1</fullName>
    </submittedName>
</protein>
<feature type="non-terminal residue" evidence="2">
    <location>
        <position position="1"/>
    </location>
</feature>
<feature type="region of interest" description="Disordered" evidence="1">
    <location>
        <begin position="25"/>
        <end position="48"/>
    </location>
</feature>
<evidence type="ECO:0000313" key="2">
    <source>
        <dbReference type="EMBL" id="CAG8839702.1"/>
    </source>
</evidence>
<accession>A0ABN7WUT7</accession>
<keyword evidence="3" id="KW-1185">Reference proteome</keyword>
<comment type="caution">
    <text evidence="2">The sequence shown here is derived from an EMBL/GenBank/DDBJ whole genome shotgun (WGS) entry which is preliminary data.</text>
</comment>
<dbReference type="EMBL" id="CAJVQB010061077">
    <property type="protein sequence ID" value="CAG8839702.1"/>
    <property type="molecule type" value="Genomic_DNA"/>
</dbReference>
<feature type="non-terminal residue" evidence="2">
    <location>
        <position position="48"/>
    </location>
</feature>
<evidence type="ECO:0000313" key="3">
    <source>
        <dbReference type="Proteomes" id="UP000789901"/>
    </source>
</evidence>
<name>A0ABN7WUT7_GIGMA</name>
<evidence type="ECO:0000256" key="1">
    <source>
        <dbReference type="SAM" id="MobiDB-lite"/>
    </source>
</evidence>
<reference evidence="2 3" key="1">
    <citation type="submission" date="2021-06" db="EMBL/GenBank/DDBJ databases">
        <authorList>
            <person name="Kallberg Y."/>
            <person name="Tangrot J."/>
            <person name="Rosling A."/>
        </authorList>
    </citation>
    <scope>NUCLEOTIDE SEQUENCE [LARGE SCALE GENOMIC DNA]</scope>
    <source>
        <strain evidence="2 3">120-4 pot B 10/14</strain>
    </source>
</reference>